<feature type="domain" description="DH" evidence="3">
    <location>
        <begin position="529"/>
        <end position="720"/>
    </location>
</feature>
<dbReference type="PANTHER" id="PTHR13217">
    <property type="entry name" value="PLECKSTRIN HOMOLOGY DOMAIN-CONTAINING FAMILY G MEMBER 7"/>
    <property type="match status" value="1"/>
</dbReference>
<feature type="compositionally biased region" description="Acidic residues" evidence="2">
    <location>
        <begin position="109"/>
        <end position="118"/>
    </location>
</feature>
<feature type="region of interest" description="Disordered" evidence="2">
    <location>
        <begin position="914"/>
        <end position="933"/>
    </location>
</feature>
<dbReference type="RefSeq" id="XP_035453843.2">
    <property type="nucleotide sequence ID" value="XM_035597950.2"/>
</dbReference>
<feature type="region of interest" description="Disordered" evidence="2">
    <location>
        <begin position="287"/>
        <end position="350"/>
    </location>
</feature>
<dbReference type="PANTHER" id="PTHR13217:SF11">
    <property type="entry name" value="PLECKSTRIN HOMOLOGY DOMAIN-CONTAINING FAMILY G MEMBER 5"/>
    <property type="match status" value="1"/>
</dbReference>
<feature type="compositionally biased region" description="Polar residues" evidence="2">
    <location>
        <begin position="1200"/>
        <end position="1217"/>
    </location>
</feature>
<evidence type="ECO:0000256" key="2">
    <source>
        <dbReference type="SAM" id="MobiDB-lite"/>
    </source>
</evidence>
<accession>A0A9R0ERS4</accession>
<organism evidence="4 5">
    <name type="scientific">Spodoptera frugiperda</name>
    <name type="common">Fall armyworm</name>
    <dbReference type="NCBI Taxonomy" id="7108"/>
    <lineage>
        <taxon>Eukaryota</taxon>
        <taxon>Metazoa</taxon>
        <taxon>Ecdysozoa</taxon>
        <taxon>Arthropoda</taxon>
        <taxon>Hexapoda</taxon>
        <taxon>Insecta</taxon>
        <taxon>Pterygota</taxon>
        <taxon>Neoptera</taxon>
        <taxon>Endopterygota</taxon>
        <taxon>Lepidoptera</taxon>
        <taxon>Glossata</taxon>
        <taxon>Ditrysia</taxon>
        <taxon>Noctuoidea</taxon>
        <taxon>Noctuidae</taxon>
        <taxon>Amphipyrinae</taxon>
        <taxon>Spodoptera</taxon>
    </lineage>
</organism>
<dbReference type="InterPro" id="IPR000219">
    <property type="entry name" value="DH_dom"/>
</dbReference>
<dbReference type="InterPro" id="IPR011993">
    <property type="entry name" value="PH-like_dom_sf"/>
</dbReference>
<evidence type="ECO:0000256" key="1">
    <source>
        <dbReference type="SAM" id="Coils"/>
    </source>
</evidence>
<dbReference type="GO" id="GO:0005886">
    <property type="term" value="C:plasma membrane"/>
    <property type="evidence" value="ECO:0007669"/>
    <property type="project" value="TreeGrafter"/>
</dbReference>
<feature type="coiled-coil region" evidence="1">
    <location>
        <begin position="710"/>
        <end position="750"/>
    </location>
</feature>
<dbReference type="CDD" id="cd00160">
    <property type="entry name" value="RhoGEF"/>
    <property type="match status" value="1"/>
</dbReference>
<name>A0A9R0ERS4_SPOFR</name>
<dbReference type="GeneID" id="118278615"/>
<evidence type="ECO:0000259" key="3">
    <source>
        <dbReference type="PROSITE" id="PS50010"/>
    </source>
</evidence>
<feature type="compositionally biased region" description="Low complexity" evidence="2">
    <location>
        <begin position="1085"/>
        <end position="1095"/>
    </location>
</feature>
<feature type="region of interest" description="Disordered" evidence="2">
    <location>
        <begin position="49"/>
        <end position="130"/>
    </location>
</feature>
<dbReference type="SUPFAM" id="SSF50729">
    <property type="entry name" value="PH domain-like"/>
    <property type="match status" value="1"/>
</dbReference>
<feature type="compositionally biased region" description="Polar residues" evidence="2">
    <location>
        <begin position="914"/>
        <end position="932"/>
    </location>
</feature>
<feature type="region of interest" description="Disordered" evidence="2">
    <location>
        <begin position="971"/>
        <end position="1028"/>
    </location>
</feature>
<evidence type="ECO:0000313" key="4">
    <source>
        <dbReference type="Proteomes" id="UP000829999"/>
    </source>
</evidence>
<dbReference type="OrthoDB" id="5585231at2759"/>
<protein>
    <submittedName>
        <fullName evidence="5">Uncharacterized protein LOC118278615 isoform X1</fullName>
    </submittedName>
</protein>
<dbReference type="PROSITE" id="PS50010">
    <property type="entry name" value="DH_2"/>
    <property type="match status" value="1"/>
</dbReference>
<gene>
    <name evidence="5" type="primary">LOC118278615</name>
</gene>
<feature type="region of interest" description="Disordered" evidence="2">
    <location>
        <begin position="1194"/>
        <end position="1259"/>
    </location>
</feature>
<feature type="region of interest" description="Disordered" evidence="2">
    <location>
        <begin position="1116"/>
        <end position="1178"/>
    </location>
</feature>
<dbReference type="InterPro" id="IPR040181">
    <property type="entry name" value="PKHG5/7"/>
</dbReference>
<dbReference type="AlphaFoldDB" id="A0A9R0ERS4"/>
<proteinExistence type="predicted"/>
<feature type="compositionally biased region" description="Acidic residues" evidence="2">
    <location>
        <begin position="69"/>
        <end position="84"/>
    </location>
</feature>
<feature type="compositionally biased region" description="Polar residues" evidence="2">
    <location>
        <begin position="97"/>
        <end position="108"/>
    </location>
</feature>
<feature type="compositionally biased region" description="Low complexity" evidence="2">
    <location>
        <begin position="1121"/>
        <end position="1135"/>
    </location>
</feature>
<dbReference type="GO" id="GO:0005085">
    <property type="term" value="F:guanyl-nucleotide exchange factor activity"/>
    <property type="evidence" value="ECO:0007669"/>
    <property type="project" value="InterPro"/>
</dbReference>
<dbReference type="SMART" id="SM00325">
    <property type="entry name" value="RhoGEF"/>
    <property type="match status" value="1"/>
</dbReference>
<keyword evidence="1" id="KW-0175">Coiled coil</keyword>
<feature type="compositionally biased region" description="Polar residues" evidence="2">
    <location>
        <begin position="1138"/>
        <end position="1158"/>
    </location>
</feature>
<dbReference type="GO" id="GO:0007266">
    <property type="term" value="P:Rho protein signal transduction"/>
    <property type="evidence" value="ECO:0007669"/>
    <property type="project" value="TreeGrafter"/>
</dbReference>
<dbReference type="GO" id="GO:0030424">
    <property type="term" value="C:axon"/>
    <property type="evidence" value="ECO:0007669"/>
    <property type="project" value="TreeGrafter"/>
</dbReference>
<dbReference type="GO" id="GO:0030139">
    <property type="term" value="C:endocytic vesicle"/>
    <property type="evidence" value="ECO:0007669"/>
    <property type="project" value="TreeGrafter"/>
</dbReference>
<dbReference type="Pfam" id="PF00621">
    <property type="entry name" value="RhoGEF"/>
    <property type="match status" value="1"/>
</dbReference>
<dbReference type="InterPro" id="IPR035899">
    <property type="entry name" value="DBL_dom_sf"/>
</dbReference>
<feature type="compositionally biased region" description="Polar residues" evidence="2">
    <location>
        <begin position="292"/>
        <end position="331"/>
    </location>
</feature>
<evidence type="ECO:0000313" key="5">
    <source>
        <dbReference type="RefSeq" id="XP_035453843.2"/>
    </source>
</evidence>
<dbReference type="GO" id="GO:0043542">
    <property type="term" value="P:endothelial cell migration"/>
    <property type="evidence" value="ECO:0007669"/>
    <property type="project" value="TreeGrafter"/>
</dbReference>
<sequence length="1259" mass="141788">MDRFRQKSKKEKPMKYVDKEQSPLFITDVKAIKENLKIKEILRTVKMNSSMRIKAPKGSKVMQNKDFNDNEDIFGVDQSSDEQNSDNQNVPDPPSATNPDVVVVSNNNEETDEASAEEPVDKPSESEEEILEDCIENESTTDPIIHESISVPEGLQDFVLISEESKQDIEEVPDVIINSPSPSESSHVKARDRKLSLDQTMLSRRGGLSQSELDLNSIGKSPLERKSSFFRKKMDSFLKNTTEIFKRQSIGRSQSIQSRSSMSVSLQSLNENTACNGHYGEPLHNHEEELQRSTTSLQSSPTVARSASSLSIAQSEQTLPDQQSEGESISGSRPILIGSQPLGDTSPSINSLNETYLQESMLNRAISMSSGLDSASGQNRRKSRSNRVTWLASEGLTNYLRRVIQDEKSREINLYHSYQDFSAIPENNVEKKTDSKGRRLSYQRAVSGEDPRYLESNVRRKQLIPENSELNLELSDLLAEYSRNGVPDLKGFCIANIPDEAFEFLQWAEKPQNLEEFIDWKKLPQAEEARQAVIKELICTEADYIRHLLSIVQVFIAAAHGLQDAGKLLDIDTEKLFTNIPDVLNASLYFWETTIYPMISDAHEKKSAFNTEIMAPGFMHFREIFHPYEKYVNEQTRALDYLRSLGNNSDFMMYLTWCYRQKACNRLQLADIMVKPMQRLTKYSLLLRRLIAHTDIEPERTSLQAMETCAKNYVQDLNRSIRQREELEKMEKLANAIEAYEVDFKDEELDKFFHLYSQLNLKAPMVNCSPHHSRTLIHQGDLRYKDNIKEMEVRVFLLTDMLLICKKQSKGSLYPYKMIRPKYFLERLFTYPKISQRNPKEIANLVFVAVDEVGSSLIAFSLSESSKDPSAQGTLKHWEQKIREARLTYDLAVWFTRNPSRDLTEMDVDSSSDYGLSIPSASRPGTKQSSDELNIDREARERVAAMLHRSLGVSTECDNFSQASMNTDSFDGELSTSHGGRYSHGLRYPMKRNSTGGSSRNSRLSSFQQSTSAASHDEPQPGPSRYNYKAGTSVEHVIPAQNPEDGVTSITVNVVSESESETVVHSSQPPPPLVVLQHSSPHKTPIPSRSSSTSRNTLRVQPQNVVMALVHSLPDLTFDTSPARPQQSPSPQSASEKLYQSHQELLQRNRLSAQQHQHYLSPDHRGTSYPPPSPTRASLKRGLAFSYSFKNPPLSKMGHVNSQSQHADAGPSTSQGSKGEKGPPASGQSEKADKKSKNVSSRHKGGSLSPGSRKEDKGG</sequence>
<dbReference type="Gene3D" id="2.30.29.30">
    <property type="entry name" value="Pleckstrin-homology domain (PH domain)/Phosphotyrosine-binding domain (PTB)"/>
    <property type="match status" value="1"/>
</dbReference>
<feature type="region of interest" description="Disordered" evidence="2">
    <location>
        <begin position="1059"/>
        <end position="1096"/>
    </location>
</feature>
<dbReference type="SUPFAM" id="SSF48065">
    <property type="entry name" value="DBL homology domain (DH-domain)"/>
    <property type="match status" value="1"/>
</dbReference>
<dbReference type="Proteomes" id="UP000829999">
    <property type="component" value="Chromosome 25"/>
</dbReference>
<reference evidence="5" key="1">
    <citation type="submission" date="2025-08" db="UniProtKB">
        <authorList>
            <consortium name="RefSeq"/>
        </authorList>
    </citation>
    <scope>IDENTIFICATION</scope>
    <source>
        <tissue evidence="5">Whole larval tissue</tissue>
    </source>
</reference>
<feature type="compositionally biased region" description="Low complexity" evidence="2">
    <location>
        <begin position="993"/>
        <end position="1010"/>
    </location>
</feature>
<keyword evidence="4" id="KW-1185">Reference proteome</keyword>
<dbReference type="Gene3D" id="1.20.900.10">
    <property type="entry name" value="Dbl homology (DH) domain"/>
    <property type="match status" value="1"/>
</dbReference>